<feature type="compositionally biased region" description="Gly residues" evidence="1">
    <location>
        <begin position="170"/>
        <end position="184"/>
    </location>
</feature>
<dbReference type="Pfam" id="PF19077">
    <property type="entry name" value="Big_13"/>
    <property type="match status" value="2"/>
</dbReference>
<dbReference type="Gene3D" id="2.60.40.10">
    <property type="entry name" value="Immunoglobulins"/>
    <property type="match status" value="5"/>
</dbReference>
<feature type="domain" description="Bacterial Ig-like" evidence="3">
    <location>
        <begin position="504"/>
        <end position="571"/>
    </location>
</feature>
<feature type="compositionally biased region" description="Low complexity" evidence="1">
    <location>
        <begin position="211"/>
        <end position="220"/>
    </location>
</feature>
<gene>
    <name evidence="4" type="ORF">SAMN05877831_101819</name>
</gene>
<feature type="domain" description="Bacterial Ig-like" evidence="3">
    <location>
        <begin position="407"/>
        <end position="475"/>
    </location>
</feature>
<evidence type="ECO:0000259" key="2">
    <source>
        <dbReference type="Pfam" id="PF17936"/>
    </source>
</evidence>
<feature type="domain" description="Bacterial Ig" evidence="2">
    <location>
        <begin position="302"/>
        <end position="377"/>
    </location>
</feature>
<protein>
    <submittedName>
        <fullName evidence="4">Ig-like domain-containing protein</fullName>
    </submittedName>
</protein>
<evidence type="ECO:0000256" key="1">
    <source>
        <dbReference type="SAM" id="MobiDB-lite"/>
    </source>
</evidence>
<evidence type="ECO:0000259" key="3">
    <source>
        <dbReference type="Pfam" id="PF19077"/>
    </source>
</evidence>
<name>A0A285RM22_9RHOB</name>
<organism evidence="4 5">
    <name type="scientific">Rhodobacter maris</name>
    <dbReference type="NCBI Taxonomy" id="446682"/>
    <lineage>
        <taxon>Bacteria</taxon>
        <taxon>Pseudomonadati</taxon>
        <taxon>Pseudomonadota</taxon>
        <taxon>Alphaproteobacteria</taxon>
        <taxon>Rhodobacterales</taxon>
        <taxon>Rhodobacter group</taxon>
        <taxon>Rhodobacter</taxon>
    </lineage>
</organism>
<dbReference type="AlphaFoldDB" id="A0A285RM22"/>
<keyword evidence="5" id="KW-1185">Reference proteome</keyword>
<dbReference type="EMBL" id="OBMT01000001">
    <property type="protein sequence ID" value="SOB95156.1"/>
    <property type="molecule type" value="Genomic_DNA"/>
</dbReference>
<dbReference type="Proteomes" id="UP000219111">
    <property type="component" value="Unassembled WGS sequence"/>
</dbReference>
<evidence type="ECO:0000313" key="5">
    <source>
        <dbReference type="Proteomes" id="UP000219111"/>
    </source>
</evidence>
<reference evidence="5" key="1">
    <citation type="submission" date="2017-08" db="EMBL/GenBank/DDBJ databases">
        <authorList>
            <person name="Varghese N."/>
            <person name="Submissions S."/>
        </authorList>
    </citation>
    <scope>NUCLEOTIDE SEQUENCE [LARGE SCALE GENOMIC DNA]</scope>
    <source>
        <strain evidence="5">JA276</strain>
    </source>
</reference>
<dbReference type="RefSeq" id="WP_097068783.1">
    <property type="nucleotide sequence ID" value="NZ_OBMT01000001.1"/>
</dbReference>
<dbReference type="Pfam" id="PF17936">
    <property type="entry name" value="Big_6"/>
    <property type="match status" value="2"/>
</dbReference>
<evidence type="ECO:0000313" key="4">
    <source>
        <dbReference type="EMBL" id="SOB95156.1"/>
    </source>
</evidence>
<dbReference type="NCBIfam" id="NF033510">
    <property type="entry name" value="Ca_tandemer"/>
    <property type="match status" value="5"/>
</dbReference>
<proteinExistence type="predicted"/>
<dbReference type="InterPro" id="IPR041498">
    <property type="entry name" value="Big_6"/>
</dbReference>
<feature type="compositionally biased region" description="Polar residues" evidence="1">
    <location>
        <begin position="199"/>
        <end position="210"/>
    </location>
</feature>
<sequence length="860" mass="86592">MVKSVDFAVRDSMGGVTRGVVAGDGARDFIQVGAGDDISLNLRRTSILKYLRDGDDLQVLLVDGRTITLSGFYHAGAHLYISADSALTPVVLEEGGNGVLYADYGHVEMIGKWSPNDQLAFFQGDDILAPGDDDTTGMAMFAPLAGLGGLGLAGAGLVGLGLLGGGGDGGNDTGSGGNDTGSGGDQTTVPTVDHPDETYTLTTNTADPSATVSGTGETGSTVTVVLGDQTLETTVDADGQWSVTFEGSTFPSDGDLTSTVSVTAPDGTVYELDGPDFVIDMIPPEVEITAGAESTGDVENLAEYQDGVSVSGTGEVGAAITVEVAGQTQSTTVGADGSWSVTFTTDQLPPGEYSEEMTVTATDAPGNVTTITDTLVIDTVANAITVNTVAGDDVINAAEQAAGVVVSGTSVAGAVLAVTMEGVTQQVTTGTDGSWSVTFAASELPTGSYETSVTVTSTDAAGNVSTVTHAVTVDTEATVAFDGAPVTADDLVNAAEAQTGFVLAGTSEPGSTSVILDLGGVSYSTTPAADGSWSVTLVDAALTTGIYTATVTAIDAAGNSATATALVTLDTEVTNFTTADSVTDDNIVNGQEAEDGFVISGTVEPGAAVTVALASGAVETVTAGDNGIWSITFDAGDLSGTSGTMDYEVTAVDVAGNSATASGSFDYDLVAPESPDITAFTRDAGALLGIRTDVGESIYEISAVNAAGAVTDIGNDVSVNSTIGYANYNFYESVPNGSYLVVTDHDLAGNESSTLLVVDNTSAVTVDLTRAGLGDFDFGSIDLTFAPQAQLTITEEQVMELTGADHTLVISGDALDHVTAVGAQDSGNDTVIGGESYSIYTLGTEGATLVIDDDITNLTI</sequence>
<dbReference type="OrthoDB" id="7858035at2"/>
<dbReference type="InterPro" id="IPR044016">
    <property type="entry name" value="Big_13"/>
</dbReference>
<accession>A0A285RM22</accession>
<feature type="region of interest" description="Disordered" evidence="1">
    <location>
        <begin position="170"/>
        <end position="220"/>
    </location>
</feature>
<feature type="domain" description="Bacterial Ig" evidence="2">
    <location>
        <begin position="593"/>
        <end position="661"/>
    </location>
</feature>
<dbReference type="InterPro" id="IPR013783">
    <property type="entry name" value="Ig-like_fold"/>
</dbReference>